<dbReference type="KEGG" id="add:HUW48_08335"/>
<dbReference type="Proteomes" id="UP000514509">
    <property type="component" value="Chromosome"/>
</dbReference>
<evidence type="ECO:0000313" key="3">
    <source>
        <dbReference type="Proteomes" id="UP000514509"/>
    </source>
</evidence>
<evidence type="ECO:0000256" key="1">
    <source>
        <dbReference type="SAM" id="MobiDB-lite"/>
    </source>
</evidence>
<feature type="compositionally biased region" description="Polar residues" evidence="1">
    <location>
        <begin position="95"/>
        <end position="111"/>
    </location>
</feature>
<dbReference type="EMBL" id="CP055153">
    <property type="protein sequence ID" value="QMU28053.1"/>
    <property type="molecule type" value="Genomic_DNA"/>
</dbReference>
<dbReference type="RefSeq" id="WP_182415243.1">
    <property type="nucleotide sequence ID" value="NZ_CP055153.1"/>
</dbReference>
<keyword evidence="3" id="KW-1185">Reference proteome</keyword>
<sequence>MFSACPPTLKSDIYKAEAFLRPNRVAKEAFLENIKYLLASLNLEENSERKEIELLDLLHNLFLPSTDREDSENSSPICYAHTSGLRNDFLDPFTVPQNNPPKNGSGNNRLQDNPELASAIQNIKRAIVLTVKATNPKSSATRIEKHVAHLVYQLYDLTPAEIKIMEENDDLARTKRHSADTQN</sequence>
<name>A0A7L7L5K9_9BACT</name>
<accession>A0A7L7L5K9</accession>
<protein>
    <submittedName>
        <fullName evidence="2">Uncharacterized protein</fullName>
    </submittedName>
</protein>
<evidence type="ECO:0000313" key="2">
    <source>
        <dbReference type="EMBL" id="QMU28053.1"/>
    </source>
</evidence>
<gene>
    <name evidence="2" type="ORF">HUW48_08335</name>
</gene>
<organism evidence="2 3">
    <name type="scientific">Adhaeribacter radiodurans</name>
    <dbReference type="NCBI Taxonomy" id="2745197"/>
    <lineage>
        <taxon>Bacteria</taxon>
        <taxon>Pseudomonadati</taxon>
        <taxon>Bacteroidota</taxon>
        <taxon>Cytophagia</taxon>
        <taxon>Cytophagales</taxon>
        <taxon>Hymenobacteraceae</taxon>
        <taxon>Adhaeribacter</taxon>
    </lineage>
</organism>
<reference evidence="2 3" key="1">
    <citation type="submission" date="2020-08" db="EMBL/GenBank/DDBJ databases">
        <title>Adhaeribacter dokdonensis sp. nov., isolated from the rhizosphere of Elymus tsukushiensis, a plant native to the Dokdo Islands, Republic of Korea.</title>
        <authorList>
            <person name="Ghim S.Y."/>
        </authorList>
    </citation>
    <scope>NUCLEOTIDE SEQUENCE [LARGE SCALE GENOMIC DNA]</scope>
    <source>
        <strain evidence="2 3">KUDC8001</strain>
    </source>
</reference>
<feature type="region of interest" description="Disordered" evidence="1">
    <location>
        <begin position="93"/>
        <end position="112"/>
    </location>
</feature>
<proteinExistence type="predicted"/>
<dbReference type="AlphaFoldDB" id="A0A7L7L5K9"/>